<gene>
    <name evidence="2" type="ORF">ENP77_02830</name>
</gene>
<name>A0A7C1NY66_THEPE</name>
<dbReference type="InterPro" id="IPR014710">
    <property type="entry name" value="RmlC-like_jellyroll"/>
</dbReference>
<dbReference type="InterPro" id="IPR011051">
    <property type="entry name" value="RmlC_Cupin_sf"/>
</dbReference>
<organism evidence="2">
    <name type="scientific">Thermofilum pendens</name>
    <dbReference type="NCBI Taxonomy" id="2269"/>
    <lineage>
        <taxon>Archaea</taxon>
        <taxon>Thermoproteota</taxon>
        <taxon>Thermoprotei</taxon>
        <taxon>Thermofilales</taxon>
        <taxon>Thermofilaceae</taxon>
        <taxon>Thermofilum</taxon>
    </lineage>
</organism>
<dbReference type="SUPFAM" id="SSF51182">
    <property type="entry name" value="RmlC-like cupins"/>
    <property type="match status" value="1"/>
</dbReference>
<proteinExistence type="predicted"/>
<evidence type="ECO:0000256" key="1">
    <source>
        <dbReference type="PIRSR" id="PIRSR600888-3"/>
    </source>
</evidence>
<accession>A0A7C1NY66</accession>
<sequence>MPLLGEIRELALPGVKIADIALLPDERGFFAEVMRRDWGAIFEDEVVQANLSFSYPGMVRAWHRHVRGQVDYFLVVQGAAKICAYDDNEESPTRGHLVEVVLSSRRPQILRVPGKYWHGFKVVGDEPVLLLYFVNRLYDYKNPDEERRPWNDPSVVPVAINGRKDDPRCGKPWDWFYPPHK</sequence>
<reference evidence="2" key="1">
    <citation type="journal article" date="2020" name="mSystems">
        <title>Genome- and Community-Level Interaction Insights into Carbon Utilization and Element Cycling Functions of Hydrothermarchaeota in Hydrothermal Sediment.</title>
        <authorList>
            <person name="Zhou Z."/>
            <person name="Liu Y."/>
            <person name="Xu W."/>
            <person name="Pan J."/>
            <person name="Luo Z.H."/>
            <person name="Li M."/>
        </authorList>
    </citation>
    <scope>NUCLEOTIDE SEQUENCE [LARGE SCALE GENOMIC DNA]</scope>
    <source>
        <strain evidence="2">SpSt-25</strain>
    </source>
</reference>
<feature type="site" description="Participates in a stacking interaction with the thymidine ring of dTDP-4-oxo-6-deoxyglucose" evidence="1">
    <location>
        <position position="138"/>
    </location>
</feature>
<dbReference type="AlphaFoldDB" id="A0A7C1NY66"/>
<protein>
    <submittedName>
        <fullName evidence="2">dTDP-4-dehydrorhamnose 3,5-epimerase</fullName>
    </submittedName>
</protein>
<dbReference type="PANTHER" id="PTHR21047:SF2">
    <property type="entry name" value="THYMIDINE DIPHOSPHO-4-KETO-RHAMNOSE 3,5-EPIMERASE"/>
    <property type="match status" value="1"/>
</dbReference>
<comment type="caution">
    <text evidence="2">The sequence shown here is derived from an EMBL/GenBank/DDBJ whole genome shotgun (WGS) entry which is preliminary data.</text>
</comment>
<evidence type="ECO:0000313" key="2">
    <source>
        <dbReference type="EMBL" id="HEB48713.1"/>
    </source>
</evidence>
<dbReference type="GO" id="GO:0008830">
    <property type="term" value="F:dTDP-4-dehydrorhamnose 3,5-epimerase activity"/>
    <property type="evidence" value="ECO:0007669"/>
    <property type="project" value="InterPro"/>
</dbReference>
<dbReference type="Gene3D" id="2.60.120.10">
    <property type="entry name" value="Jelly Rolls"/>
    <property type="match status" value="1"/>
</dbReference>
<dbReference type="PANTHER" id="PTHR21047">
    <property type="entry name" value="DTDP-6-DEOXY-D-GLUCOSE-3,5 EPIMERASE"/>
    <property type="match status" value="1"/>
</dbReference>
<dbReference type="Pfam" id="PF00908">
    <property type="entry name" value="dTDP_sugar_isom"/>
    <property type="match status" value="1"/>
</dbReference>
<dbReference type="GO" id="GO:0005829">
    <property type="term" value="C:cytosol"/>
    <property type="evidence" value="ECO:0007669"/>
    <property type="project" value="TreeGrafter"/>
</dbReference>
<dbReference type="GO" id="GO:0000271">
    <property type="term" value="P:polysaccharide biosynthetic process"/>
    <property type="evidence" value="ECO:0007669"/>
    <property type="project" value="TreeGrafter"/>
</dbReference>
<dbReference type="EMBL" id="DSKP01000097">
    <property type="protein sequence ID" value="HEB48713.1"/>
    <property type="molecule type" value="Genomic_DNA"/>
</dbReference>
<dbReference type="InterPro" id="IPR000888">
    <property type="entry name" value="RmlC-like"/>
</dbReference>